<dbReference type="PANTHER" id="PTHR10773:SF19">
    <property type="match status" value="1"/>
</dbReference>
<proteinExistence type="predicted"/>
<name>A0A1Y1MM80_PHOPY</name>
<feature type="region of interest" description="Disordered" evidence="2">
    <location>
        <begin position="139"/>
        <end position="196"/>
    </location>
</feature>
<feature type="coiled-coil region" evidence="1">
    <location>
        <begin position="446"/>
        <end position="481"/>
    </location>
</feature>
<accession>A0A1Y1MM80</accession>
<dbReference type="EMBL" id="GEZM01027265">
    <property type="protein sequence ID" value="JAV86789.1"/>
    <property type="molecule type" value="Transcribed_RNA"/>
</dbReference>
<sequence>MNKRTLQILRNCGLASQNSDNVDKKQRSESTLPTSSIADNNCYCSPEMSLQPLTPIVSNEIQLIEDNDSNNYATLQNITIETNATNLEPGEFITDNDDDSYVDPDYSPSDASDIDDGIDSNMNSYPVTADFENVQLQSENPEEISENDTPHKKTENEHTRFEGSGEQNLESLTQKRKVGGRQKKVDEQKTRKRVRNAKSWKENIRKALKEQGKEYVSKKGSVKVAKEMKLPCTCRMKCYEKISEERRKKLFEDFYNLSKDAQDQYISETIKETTKQRERVRKLKEKNGNCSRRKFTRKYFLTDDNGQSNEVCQIMYRHTFDFTLKKIRIITEKKRVAKSSICPLDGRGKHSKHKKIADEQKDTIRNHINRFPAYRSHYSRERTSKKYLSSDLSIAEMYRLYCEYCRSNDKTAEKESLYRKIFNEEFNLSFHAPKNDTCAKCDQFALSLQNLENKQLTEEENEIQKKLLEDKEKHLDFAEKAYKQKALDKERSKQDKSFAVASFDLEKCLPTPYLRNGVSFYKRQLWTYNLTVYQTTTKGSVGICYLWNETVAGRGGQEISSCLRQFILSLPNEVEVLHLYSDSCSGQNRNIFMCTMVLLVMNEMKRLGRSLKEVHHKFMEPGHTHMEADTIHAVIEAAKRKTTAEIEVPHDWCNFIRNIRRSPPLQVVEMPQKEFLNFSSLLSDKLVHRKKNDDGEAIPWMKIKWLMYSHNNDYRCLYKTSLEESEEFKKIDLRRGSTRKRANEIEVAQPKPITLDPLPVAELKVSNLMDLLPYISQYNKPFYQALKKSEELDPDILPGAESD</sequence>
<keyword evidence="1" id="KW-0175">Coiled coil</keyword>
<organism evidence="3">
    <name type="scientific">Photinus pyralis</name>
    <name type="common">Common eastern firefly</name>
    <name type="synonym">Lampyris pyralis</name>
    <dbReference type="NCBI Taxonomy" id="7054"/>
    <lineage>
        <taxon>Eukaryota</taxon>
        <taxon>Metazoa</taxon>
        <taxon>Ecdysozoa</taxon>
        <taxon>Arthropoda</taxon>
        <taxon>Hexapoda</taxon>
        <taxon>Insecta</taxon>
        <taxon>Pterygota</taxon>
        <taxon>Neoptera</taxon>
        <taxon>Endopterygota</taxon>
        <taxon>Coleoptera</taxon>
        <taxon>Polyphaga</taxon>
        <taxon>Elateriformia</taxon>
        <taxon>Elateroidea</taxon>
        <taxon>Lampyridae</taxon>
        <taxon>Lampyrinae</taxon>
        <taxon>Photinus</taxon>
    </lineage>
</organism>
<feature type="compositionally biased region" description="Polar residues" evidence="2">
    <location>
        <begin position="29"/>
        <end position="38"/>
    </location>
</feature>
<feature type="region of interest" description="Disordered" evidence="2">
    <location>
        <begin position="17"/>
        <end position="38"/>
    </location>
</feature>
<evidence type="ECO:0000256" key="1">
    <source>
        <dbReference type="SAM" id="Coils"/>
    </source>
</evidence>
<dbReference type="PANTHER" id="PTHR10773">
    <property type="entry name" value="DNA-DIRECTED RNA POLYMERASES I, II, AND III SUBUNIT RPABC2"/>
    <property type="match status" value="1"/>
</dbReference>
<evidence type="ECO:0000313" key="3">
    <source>
        <dbReference type="EMBL" id="JAV86789.1"/>
    </source>
</evidence>
<dbReference type="AlphaFoldDB" id="A0A1Y1MM80"/>
<reference evidence="3" key="1">
    <citation type="journal article" date="2016" name="Sci. Rep.">
        <title>Molecular characterization of firefly nuptial gifts: a multi-omics approach sheds light on postcopulatory sexual selection.</title>
        <authorList>
            <person name="Al-Wathiqui N."/>
            <person name="Fallon T.R."/>
            <person name="South A."/>
            <person name="Weng J.K."/>
            <person name="Lewis S.M."/>
        </authorList>
    </citation>
    <scope>NUCLEOTIDE SEQUENCE</scope>
</reference>
<protein>
    <submittedName>
        <fullName evidence="3">Uncharacterized protein</fullName>
    </submittedName>
</protein>
<evidence type="ECO:0000256" key="2">
    <source>
        <dbReference type="SAM" id="MobiDB-lite"/>
    </source>
</evidence>
<feature type="compositionally biased region" description="Basic and acidic residues" evidence="2">
    <location>
        <begin position="148"/>
        <end position="163"/>
    </location>
</feature>